<evidence type="ECO:0000256" key="1">
    <source>
        <dbReference type="ARBA" id="ARBA00011073"/>
    </source>
</evidence>
<dbReference type="CDD" id="cd04077">
    <property type="entry name" value="Peptidases_S8_PCSK9_ProteinaseK_like"/>
    <property type="match status" value="1"/>
</dbReference>
<evidence type="ECO:0000259" key="8">
    <source>
        <dbReference type="Pfam" id="PF00082"/>
    </source>
</evidence>
<name>A0A0F7SPB2_PHARH</name>
<feature type="active site" description="Charge relay system" evidence="5">
    <location>
        <position position="389"/>
    </location>
</feature>
<dbReference type="InterPro" id="IPR023827">
    <property type="entry name" value="Peptidase_S8_Asp-AS"/>
</dbReference>
<dbReference type="SUPFAM" id="SSF52743">
    <property type="entry name" value="Subtilisin-like"/>
    <property type="match status" value="1"/>
</dbReference>
<evidence type="ECO:0000256" key="2">
    <source>
        <dbReference type="ARBA" id="ARBA00022670"/>
    </source>
</evidence>
<keyword evidence="3 5" id="KW-0378">Hydrolase</keyword>
<dbReference type="PANTHER" id="PTHR43806">
    <property type="entry name" value="PEPTIDASE S8"/>
    <property type="match status" value="1"/>
</dbReference>
<feature type="chain" id="PRO_5002522424" evidence="7">
    <location>
        <begin position="21"/>
        <end position="489"/>
    </location>
</feature>
<dbReference type="GO" id="GO:0006508">
    <property type="term" value="P:proteolysis"/>
    <property type="evidence" value="ECO:0007669"/>
    <property type="project" value="UniProtKB-KW"/>
</dbReference>
<dbReference type="SMR" id="A0A0F7SPB2"/>
<evidence type="ECO:0000313" key="10">
    <source>
        <dbReference type="EMBL" id="CDZ98867.1"/>
    </source>
</evidence>
<dbReference type="InterPro" id="IPR010259">
    <property type="entry name" value="S8pro/Inhibitor_I9"/>
</dbReference>
<dbReference type="Gene3D" id="3.40.50.200">
    <property type="entry name" value="Peptidase S8/S53 domain"/>
    <property type="match status" value="1"/>
</dbReference>
<dbReference type="InterPro" id="IPR037045">
    <property type="entry name" value="S8pro/Inhibitor_I9_sf"/>
</dbReference>
<dbReference type="Pfam" id="PF00082">
    <property type="entry name" value="Peptidase_S8"/>
    <property type="match status" value="1"/>
</dbReference>
<evidence type="ECO:0000256" key="5">
    <source>
        <dbReference type="PROSITE-ProRule" id="PRU01240"/>
    </source>
</evidence>
<dbReference type="PANTHER" id="PTHR43806:SF11">
    <property type="entry name" value="CEREVISIN-RELATED"/>
    <property type="match status" value="1"/>
</dbReference>
<feature type="signal peptide" evidence="7">
    <location>
        <begin position="1"/>
        <end position="20"/>
    </location>
</feature>
<keyword evidence="7" id="KW-0732">Signal</keyword>
<feature type="domain" description="Inhibitor I9" evidence="9">
    <location>
        <begin position="61"/>
        <end position="143"/>
    </location>
</feature>
<feature type="active site" description="Charge relay system" evidence="5">
    <location>
        <position position="219"/>
    </location>
</feature>
<dbReference type="InterPro" id="IPR050131">
    <property type="entry name" value="Peptidase_S8_subtilisin-like"/>
</dbReference>
<comment type="similarity">
    <text evidence="1 5 6">Belongs to the peptidase S8 family.</text>
</comment>
<keyword evidence="2 5" id="KW-0645">Protease</keyword>
<proteinExistence type="inferred from homology"/>
<evidence type="ECO:0000256" key="6">
    <source>
        <dbReference type="RuleBase" id="RU003355"/>
    </source>
</evidence>
<evidence type="ECO:0000256" key="3">
    <source>
        <dbReference type="ARBA" id="ARBA00022801"/>
    </source>
</evidence>
<dbReference type="InterPro" id="IPR034193">
    <property type="entry name" value="PCSK9_ProteinaseK-like"/>
</dbReference>
<keyword evidence="4 5" id="KW-0720">Serine protease</keyword>
<protein>
    <submittedName>
        <fullName evidence="10">Serine-type endopeptidase</fullName>
    </submittedName>
</protein>
<evidence type="ECO:0000256" key="7">
    <source>
        <dbReference type="SAM" id="SignalP"/>
    </source>
</evidence>
<reference evidence="10" key="1">
    <citation type="submission" date="2014-08" db="EMBL/GenBank/DDBJ databases">
        <authorList>
            <person name="Sharma Rahul"/>
            <person name="Thines Marco"/>
        </authorList>
    </citation>
    <scope>NUCLEOTIDE SEQUENCE</scope>
</reference>
<dbReference type="PRINTS" id="PR00723">
    <property type="entry name" value="SUBTILISIN"/>
</dbReference>
<dbReference type="InterPro" id="IPR015500">
    <property type="entry name" value="Peptidase_S8_subtilisin-rel"/>
</dbReference>
<evidence type="ECO:0000256" key="4">
    <source>
        <dbReference type="ARBA" id="ARBA00022825"/>
    </source>
</evidence>
<sequence length="489" mass="51599">MLPFAFLLTAATALSSTVSATPLYTPASAPPSVRSTRVSGDKAPIHRFAIDQGIEQVQDGYIVVLKPEASSEFLTTHLSKIAEEHAADPFSRSFSDGEEHGIKNVYGSDVLQGYAGRFSPDLIDKIREEPMVDFVELDSIVTTQETELGAPWGLARMSHREKLRLSTFTKYDYDSSAGEGVDVYVVDTGININHVEFEGRASWGKTIPKNDIDIDGNGHGTHCAGTIGSRKYGVAKKVKIIAVKVLGTNGSGTMSDVVDGVIFAAEAAAKKAKAAEAEFLKSGSTSHKGSVASMSLGGGKSPALDRAVNKAVEGGLHFAVAAGNDNKDACNYSPAAAQNAITVGASEIHDERAYFSNHGSCVDIFAPGLNILSTWNTNNVSTATLSGTSMATPGVAGLAAYLIALDANKKLAYQPEAMAAVWEAAKSLLPSYLGAFLPRAEIAPVPHKPITPEQLKKLMIKLATRDALVGVLPEGTPNLIAYNNYTLSG</sequence>
<dbReference type="PROSITE" id="PS00137">
    <property type="entry name" value="SUBTILASE_HIS"/>
    <property type="match status" value="1"/>
</dbReference>
<dbReference type="GO" id="GO:0005615">
    <property type="term" value="C:extracellular space"/>
    <property type="evidence" value="ECO:0007669"/>
    <property type="project" value="TreeGrafter"/>
</dbReference>
<dbReference type="InterPro" id="IPR023828">
    <property type="entry name" value="Peptidase_S8_Ser-AS"/>
</dbReference>
<organism evidence="10">
    <name type="scientific">Phaffia rhodozyma</name>
    <name type="common">Yeast</name>
    <name type="synonym">Xanthophyllomyces dendrorhous</name>
    <dbReference type="NCBI Taxonomy" id="264483"/>
    <lineage>
        <taxon>Eukaryota</taxon>
        <taxon>Fungi</taxon>
        <taxon>Dikarya</taxon>
        <taxon>Basidiomycota</taxon>
        <taxon>Agaricomycotina</taxon>
        <taxon>Tremellomycetes</taxon>
        <taxon>Cystofilobasidiales</taxon>
        <taxon>Mrakiaceae</taxon>
        <taxon>Phaffia</taxon>
    </lineage>
</organism>
<dbReference type="Gene3D" id="3.30.70.80">
    <property type="entry name" value="Peptidase S8 propeptide/proteinase inhibitor I9"/>
    <property type="match status" value="1"/>
</dbReference>
<feature type="active site" description="Charge relay system" evidence="5">
    <location>
        <position position="187"/>
    </location>
</feature>
<dbReference type="PROSITE" id="PS00138">
    <property type="entry name" value="SUBTILASE_SER"/>
    <property type="match status" value="1"/>
</dbReference>
<dbReference type="AlphaFoldDB" id="A0A0F7SPB2"/>
<feature type="domain" description="Peptidase S8/S53" evidence="8">
    <location>
        <begin position="178"/>
        <end position="421"/>
    </location>
</feature>
<dbReference type="EMBL" id="LN483345">
    <property type="protein sequence ID" value="CDZ98867.1"/>
    <property type="molecule type" value="Genomic_DNA"/>
</dbReference>
<dbReference type="Pfam" id="PF05922">
    <property type="entry name" value="Inhibitor_I9"/>
    <property type="match status" value="1"/>
</dbReference>
<evidence type="ECO:0000259" key="9">
    <source>
        <dbReference type="Pfam" id="PF05922"/>
    </source>
</evidence>
<dbReference type="InterPro" id="IPR000209">
    <property type="entry name" value="Peptidase_S8/S53_dom"/>
</dbReference>
<dbReference type="InterPro" id="IPR036852">
    <property type="entry name" value="Peptidase_S8/S53_dom_sf"/>
</dbReference>
<dbReference type="PROSITE" id="PS51892">
    <property type="entry name" value="SUBTILASE"/>
    <property type="match status" value="1"/>
</dbReference>
<dbReference type="InterPro" id="IPR022398">
    <property type="entry name" value="Peptidase_S8_His-AS"/>
</dbReference>
<dbReference type="GO" id="GO:0004252">
    <property type="term" value="F:serine-type endopeptidase activity"/>
    <property type="evidence" value="ECO:0007669"/>
    <property type="project" value="UniProtKB-UniRule"/>
</dbReference>
<dbReference type="PROSITE" id="PS00136">
    <property type="entry name" value="SUBTILASE_ASP"/>
    <property type="match status" value="1"/>
</dbReference>
<accession>A0A0F7SPB2</accession>